<comment type="caution">
    <text evidence="1">The sequence shown here is derived from an EMBL/GenBank/DDBJ whole genome shotgun (WGS) entry which is preliminary data.</text>
</comment>
<protein>
    <submittedName>
        <fullName evidence="1">20083_t:CDS:1</fullName>
    </submittedName>
</protein>
<evidence type="ECO:0000313" key="1">
    <source>
        <dbReference type="EMBL" id="CAG8756756.1"/>
    </source>
</evidence>
<keyword evidence="2" id="KW-1185">Reference proteome</keyword>
<dbReference type="Proteomes" id="UP000789396">
    <property type="component" value="Unassembled WGS sequence"/>
</dbReference>
<evidence type="ECO:0000313" key="2">
    <source>
        <dbReference type="Proteomes" id="UP000789396"/>
    </source>
</evidence>
<accession>A0A9N9IYA2</accession>
<dbReference type="AlphaFoldDB" id="A0A9N9IYA2"/>
<gene>
    <name evidence="1" type="ORF">RFULGI_LOCUS14004</name>
</gene>
<name>A0A9N9IYA2_9GLOM</name>
<dbReference type="OrthoDB" id="2325910at2759"/>
<feature type="non-terminal residue" evidence="1">
    <location>
        <position position="108"/>
    </location>
</feature>
<proteinExistence type="predicted"/>
<dbReference type="EMBL" id="CAJVPZ010039086">
    <property type="protein sequence ID" value="CAG8756756.1"/>
    <property type="molecule type" value="Genomic_DNA"/>
</dbReference>
<organism evidence="1 2">
    <name type="scientific">Racocetra fulgida</name>
    <dbReference type="NCBI Taxonomy" id="60492"/>
    <lineage>
        <taxon>Eukaryota</taxon>
        <taxon>Fungi</taxon>
        <taxon>Fungi incertae sedis</taxon>
        <taxon>Mucoromycota</taxon>
        <taxon>Glomeromycotina</taxon>
        <taxon>Glomeromycetes</taxon>
        <taxon>Diversisporales</taxon>
        <taxon>Gigasporaceae</taxon>
        <taxon>Racocetra</taxon>
    </lineage>
</organism>
<reference evidence="1" key="1">
    <citation type="submission" date="2021-06" db="EMBL/GenBank/DDBJ databases">
        <authorList>
            <person name="Kallberg Y."/>
            <person name="Tangrot J."/>
            <person name="Rosling A."/>
        </authorList>
    </citation>
    <scope>NUCLEOTIDE SEQUENCE</scope>
    <source>
        <strain evidence="1">IN212</strain>
    </source>
</reference>
<sequence>PELLRIILTNNCLDEIVSHAENDKRLSDSLTIIKGRISGEAFGYESFPGTFLGLKSENSMLDSDILDLLVAFYNDTVEGFQFTKPGQISGIEQISVFPNLATSNPQEF</sequence>